<organism evidence="6 7">
    <name type="scientific">Jiella flava</name>
    <dbReference type="NCBI Taxonomy" id="2816857"/>
    <lineage>
        <taxon>Bacteria</taxon>
        <taxon>Pseudomonadati</taxon>
        <taxon>Pseudomonadota</taxon>
        <taxon>Alphaproteobacteria</taxon>
        <taxon>Hyphomicrobiales</taxon>
        <taxon>Aurantimonadaceae</taxon>
        <taxon>Jiella</taxon>
    </lineage>
</organism>
<dbReference type="Gene3D" id="1.10.10.10">
    <property type="entry name" value="Winged helix-like DNA-binding domain superfamily/Winged helix DNA-binding domain"/>
    <property type="match status" value="1"/>
</dbReference>
<dbReference type="EMBL" id="JAFMPP010000003">
    <property type="protein sequence ID" value="MBO0662088.1"/>
    <property type="molecule type" value="Genomic_DNA"/>
</dbReference>
<dbReference type="SUPFAM" id="SSF100950">
    <property type="entry name" value="NagB/RpiA/CoA transferase-like"/>
    <property type="match status" value="1"/>
</dbReference>
<dbReference type="AlphaFoldDB" id="A0A939JRN4"/>
<evidence type="ECO:0000259" key="5">
    <source>
        <dbReference type="Pfam" id="PF04198"/>
    </source>
</evidence>
<dbReference type="InterPro" id="IPR007324">
    <property type="entry name" value="Sugar-bd_dom_put"/>
</dbReference>
<evidence type="ECO:0000256" key="1">
    <source>
        <dbReference type="ARBA" id="ARBA00010466"/>
    </source>
</evidence>
<comment type="similarity">
    <text evidence="1">Belongs to the SorC transcriptional regulatory family.</text>
</comment>
<comment type="caution">
    <text evidence="6">The sequence shown here is derived from an EMBL/GenBank/DDBJ whole genome shotgun (WGS) entry which is preliminary data.</text>
</comment>
<keyword evidence="3" id="KW-0238">DNA-binding</keyword>
<dbReference type="InterPro" id="IPR036388">
    <property type="entry name" value="WH-like_DNA-bd_sf"/>
</dbReference>
<keyword evidence="2" id="KW-0805">Transcription regulation</keyword>
<dbReference type="Gene3D" id="3.40.50.1360">
    <property type="match status" value="1"/>
</dbReference>
<proteinExistence type="inferred from homology"/>
<accession>A0A939JRN4</accession>
<dbReference type="GO" id="GO:0030246">
    <property type="term" value="F:carbohydrate binding"/>
    <property type="evidence" value="ECO:0007669"/>
    <property type="project" value="InterPro"/>
</dbReference>
<dbReference type="InterPro" id="IPR051054">
    <property type="entry name" value="SorC_transcr_regulators"/>
</dbReference>
<dbReference type="PANTHER" id="PTHR34294">
    <property type="entry name" value="TRANSCRIPTIONAL REGULATOR-RELATED"/>
    <property type="match status" value="1"/>
</dbReference>
<gene>
    <name evidence="6" type="ORF">J1C48_05840</name>
</gene>
<name>A0A939JRN4_9HYPH</name>
<keyword evidence="4" id="KW-0804">Transcription</keyword>
<evidence type="ECO:0000256" key="4">
    <source>
        <dbReference type="ARBA" id="ARBA00023163"/>
    </source>
</evidence>
<reference evidence="6" key="1">
    <citation type="submission" date="2021-03" db="EMBL/GenBank/DDBJ databases">
        <title>Whole genome sequence of Jiella sp. CQZ9-1.</title>
        <authorList>
            <person name="Tuo L."/>
        </authorList>
    </citation>
    <scope>NUCLEOTIDE SEQUENCE</scope>
    <source>
        <strain evidence="6">CQZ9-1</strain>
    </source>
</reference>
<dbReference type="GO" id="GO:0003677">
    <property type="term" value="F:DNA binding"/>
    <property type="evidence" value="ECO:0007669"/>
    <property type="project" value="UniProtKB-KW"/>
</dbReference>
<feature type="domain" description="Sugar-binding" evidence="5">
    <location>
        <begin position="38"/>
        <end position="290"/>
    </location>
</feature>
<evidence type="ECO:0000313" key="6">
    <source>
        <dbReference type="EMBL" id="MBO0662088.1"/>
    </source>
</evidence>
<evidence type="ECO:0000313" key="7">
    <source>
        <dbReference type="Proteomes" id="UP000664122"/>
    </source>
</evidence>
<evidence type="ECO:0000256" key="3">
    <source>
        <dbReference type="ARBA" id="ARBA00023125"/>
    </source>
</evidence>
<sequence>MTQSEIAKRLGVANTKAHRLIARATRDGLIRVFVDGEVAECIELEDALSARFSLAFCRVAPDLDEPGMPLTALGLAGATFLKNEIERGEHNLIGVGHGRTLAAAVNRMPSVEAGNTRFVSVLGGFNRRFAANPFDVIHRLAEKTDAEAYQIPLPLFANSLEDKKVLLSQSGVGEVFDIACSASLVFVGIGSVSADASLLANNMVGEEEMGILRDSGAAGELLGHYFQLDGTPAAEAFSARALAPDLHHLARATVVGIVGGPEKVRPTLALLRSGILNGLVIDELTARKVLGEAPAR</sequence>
<dbReference type="PANTHER" id="PTHR34294:SF1">
    <property type="entry name" value="TRANSCRIPTIONAL REGULATOR LSRR"/>
    <property type="match status" value="1"/>
</dbReference>
<protein>
    <submittedName>
        <fullName evidence="6">Sugar-binding transcriptional regulator</fullName>
    </submittedName>
</protein>
<dbReference type="Pfam" id="PF04198">
    <property type="entry name" value="Sugar-bind"/>
    <property type="match status" value="1"/>
</dbReference>
<evidence type="ECO:0000256" key="2">
    <source>
        <dbReference type="ARBA" id="ARBA00023015"/>
    </source>
</evidence>
<dbReference type="Proteomes" id="UP000664122">
    <property type="component" value="Unassembled WGS sequence"/>
</dbReference>
<keyword evidence="7" id="KW-1185">Reference proteome</keyword>
<dbReference type="InterPro" id="IPR037171">
    <property type="entry name" value="NagB/RpiA_transferase-like"/>
</dbReference>